<dbReference type="InterPro" id="IPR015855">
    <property type="entry name" value="ABC_transpr_MalK-like"/>
</dbReference>
<evidence type="ECO:0000256" key="4">
    <source>
        <dbReference type="ARBA" id="ARBA00022840"/>
    </source>
</evidence>
<dbReference type="InterPro" id="IPR003439">
    <property type="entry name" value="ABC_transporter-like_ATP-bd"/>
</dbReference>
<dbReference type="Proteomes" id="UP000249432">
    <property type="component" value="Unassembled WGS sequence"/>
</dbReference>
<dbReference type="FunFam" id="3.40.50.300:FF:000042">
    <property type="entry name" value="Maltose/maltodextrin ABC transporter, ATP-binding protein"/>
    <property type="match status" value="1"/>
</dbReference>
<dbReference type="InterPro" id="IPR017871">
    <property type="entry name" value="ABC_transporter-like_CS"/>
</dbReference>
<organism evidence="12 13">
    <name type="scientific">Corynebacterium kroppenstedtii</name>
    <dbReference type="NCBI Taxonomy" id="161879"/>
    <lineage>
        <taxon>Bacteria</taxon>
        <taxon>Bacillati</taxon>
        <taxon>Actinomycetota</taxon>
        <taxon>Actinomycetes</taxon>
        <taxon>Mycobacteriales</taxon>
        <taxon>Corynebacteriaceae</taxon>
        <taxon>Corynebacterium</taxon>
    </lineage>
</organism>
<feature type="domain" description="ABC transporter" evidence="11">
    <location>
        <begin position="4"/>
        <end position="234"/>
    </location>
</feature>
<evidence type="ECO:0000256" key="2">
    <source>
        <dbReference type="ARBA" id="ARBA00022448"/>
    </source>
</evidence>
<evidence type="ECO:0000256" key="10">
    <source>
        <dbReference type="ARBA" id="ARBA00082626"/>
    </source>
</evidence>
<comment type="catalytic activity">
    <reaction evidence="5">
        <text>alpha,alpha-trehalose(out) + ATP + H2O = alpha,alpha-trehalose(in) + ADP + phosphate + H(+)</text>
        <dbReference type="Rhea" id="RHEA:75203"/>
        <dbReference type="ChEBI" id="CHEBI:15377"/>
        <dbReference type="ChEBI" id="CHEBI:15378"/>
        <dbReference type="ChEBI" id="CHEBI:16551"/>
        <dbReference type="ChEBI" id="CHEBI:30616"/>
        <dbReference type="ChEBI" id="CHEBI:43474"/>
        <dbReference type="ChEBI" id="CHEBI:456216"/>
    </reaction>
</comment>
<evidence type="ECO:0000313" key="12">
    <source>
        <dbReference type="EMBL" id="PZR06210.1"/>
    </source>
</evidence>
<dbReference type="GO" id="GO:0008643">
    <property type="term" value="P:carbohydrate transport"/>
    <property type="evidence" value="ECO:0007669"/>
    <property type="project" value="InterPro"/>
</dbReference>
<dbReference type="PROSITE" id="PS00211">
    <property type="entry name" value="ABC_TRANSPORTER_1"/>
    <property type="match status" value="1"/>
</dbReference>
<dbReference type="PANTHER" id="PTHR43875:SF1">
    <property type="entry name" value="OSMOPROTECTIVE COMPOUNDS UPTAKE ATP-BINDING PROTEIN GGTA"/>
    <property type="match status" value="1"/>
</dbReference>
<dbReference type="GO" id="GO:0016887">
    <property type="term" value="F:ATP hydrolysis activity"/>
    <property type="evidence" value="ECO:0007669"/>
    <property type="project" value="InterPro"/>
</dbReference>
<proteinExistence type="predicted"/>
<evidence type="ECO:0000256" key="5">
    <source>
        <dbReference type="ARBA" id="ARBA00050305"/>
    </source>
</evidence>
<dbReference type="Pfam" id="PF00005">
    <property type="entry name" value="ABC_tran"/>
    <property type="match status" value="1"/>
</dbReference>
<keyword evidence="2" id="KW-0813">Transport</keyword>
<evidence type="ECO:0000256" key="1">
    <source>
        <dbReference type="ARBA" id="ARBA00004515"/>
    </source>
</evidence>
<evidence type="ECO:0000313" key="13">
    <source>
        <dbReference type="Proteomes" id="UP000249432"/>
    </source>
</evidence>
<sequence length="395" mass="42172">MASIRFNNVSRIYGDRKAVDNLDLVIADGEFLVVVGPSGCGKSTSLRMLAGLEPADEGAIFIGDRDATGVPPRERDVAMVFQNYALYPNMTVEGNMSFALRNRGMGKKETRRRVHEAAAMLELTDLLDRKPAALSGGQRQRVAMGRAIVRDPAVFCMDEPLSNLDAKLRVSTRSQILSLQKKLPTTTVYVTHDQVEAMTMGDRVAVLKDGVLQQVDSPRDVYQNPANTFVASFIGSPTMGLFTIDGGPIMGVRPEDWEVLSVASGDNAGTTTGEENVQGAGVENDAPVLDLTVTHIEELGAQSFAYGTPTASRGAQGGVLINPMTGRDALAVLLPRDSVAGSGRNHATSDVVQNKGQVTAADVTVGSVITVRATRTHYFEPDTGNRINPPAGSTR</sequence>
<evidence type="ECO:0000256" key="7">
    <source>
        <dbReference type="ARBA" id="ARBA00063658"/>
    </source>
</evidence>
<evidence type="ECO:0000256" key="8">
    <source>
        <dbReference type="ARBA" id="ARBA00072105"/>
    </source>
</evidence>
<dbReference type="InterPro" id="IPR003593">
    <property type="entry name" value="AAA+_ATPase"/>
</dbReference>
<dbReference type="EMBL" id="QFRA01000003">
    <property type="protein sequence ID" value="PZR06210.1"/>
    <property type="molecule type" value="Genomic_DNA"/>
</dbReference>
<dbReference type="SUPFAM" id="SSF52540">
    <property type="entry name" value="P-loop containing nucleoside triphosphate hydrolases"/>
    <property type="match status" value="1"/>
</dbReference>
<dbReference type="PANTHER" id="PTHR43875">
    <property type="entry name" value="MALTODEXTRIN IMPORT ATP-BINDING PROTEIN MSMX"/>
    <property type="match status" value="1"/>
</dbReference>
<evidence type="ECO:0000256" key="9">
    <source>
        <dbReference type="ARBA" id="ARBA00080647"/>
    </source>
</evidence>
<evidence type="ECO:0000256" key="6">
    <source>
        <dbReference type="ARBA" id="ARBA00056091"/>
    </source>
</evidence>
<reference evidence="12 13" key="1">
    <citation type="submission" date="2017-08" db="EMBL/GenBank/DDBJ databases">
        <title>Infants hospitalized years apart are colonized by the same room-sourced microbial strains.</title>
        <authorList>
            <person name="Brooks B."/>
            <person name="Olm M.R."/>
            <person name="Firek B.A."/>
            <person name="Baker R."/>
            <person name="Thomas B.C."/>
            <person name="Morowitz M.J."/>
            <person name="Banfield J.F."/>
        </authorList>
    </citation>
    <scope>NUCLEOTIDE SEQUENCE [LARGE SCALE GENOMIC DNA]</scope>
    <source>
        <strain evidence="12">S2_003_000_R1_3</strain>
    </source>
</reference>
<dbReference type="GO" id="GO:0140359">
    <property type="term" value="F:ABC-type transporter activity"/>
    <property type="evidence" value="ECO:0007669"/>
    <property type="project" value="InterPro"/>
</dbReference>
<dbReference type="AlphaFoldDB" id="A0A2W5STN9"/>
<dbReference type="Gene3D" id="2.40.50.100">
    <property type="match status" value="1"/>
</dbReference>
<dbReference type="RefSeq" id="WP_303734252.1">
    <property type="nucleotide sequence ID" value="NZ_CAKZHK010000007.1"/>
</dbReference>
<keyword evidence="3" id="KW-0547">Nucleotide-binding</keyword>
<dbReference type="SMART" id="SM00382">
    <property type="entry name" value="AAA"/>
    <property type="match status" value="1"/>
</dbReference>
<evidence type="ECO:0000256" key="3">
    <source>
        <dbReference type="ARBA" id="ARBA00022741"/>
    </source>
</evidence>
<accession>A0A2W5STN9</accession>
<dbReference type="PROSITE" id="PS50893">
    <property type="entry name" value="ABC_TRANSPORTER_2"/>
    <property type="match status" value="1"/>
</dbReference>
<dbReference type="GO" id="GO:0005524">
    <property type="term" value="F:ATP binding"/>
    <property type="evidence" value="ECO:0007669"/>
    <property type="project" value="UniProtKB-KW"/>
</dbReference>
<protein>
    <recommendedName>
        <fullName evidence="8">Trehalose import ATP-binding protein SugC</fullName>
    </recommendedName>
    <alternativeName>
        <fullName evidence="10">Nucleotide-binding domain of SugABC transporter</fullName>
    </alternativeName>
    <alternativeName>
        <fullName evidence="9">SugABC transporter ATPase SugC</fullName>
    </alternativeName>
</protein>
<dbReference type="CDD" id="cd03301">
    <property type="entry name" value="ABC_MalK_N"/>
    <property type="match status" value="1"/>
</dbReference>
<evidence type="ECO:0000259" key="11">
    <source>
        <dbReference type="PROSITE" id="PS50893"/>
    </source>
</evidence>
<dbReference type="InterPro" id="IPR027417">
    <property type="entry name" value="P-loop_NTPase"/>
</dbReference>
<comment type="subcellular location">
    <subcellularLocation>
        <location evidence="1">Cell inner membrane</location>
        <topology evidence="1">Peripheral membrane protein</topology>
        <orientation evidence="1">Cytoplasmic side</orientation>
    </subcellularLocation>
</comment>
<keyword evidence="4 12" id="KW-0067">ATP-binding</keyword>
<name>A0A2W5STN9_9CORY</name>
<comment type="function">
    <text evidence="6">Part of the ABC transporter complex LpqY-SugA-SugB-SugC, which is highly specific for uptake of trehalose. Involved in the recycling of extracellular trehalose released from trehalose-containing molecules synthesized by M.tuberculosis. Trehalose uptake is essential for virulence. Responsible for energy coupling to the transport system.</text>
</comment>
<dbReference type="InterPro" id="IPR047641">
    <property type="entry name" value="ABC_transpr_MalK/UgpC-like"/>
</dbReference>
<gene>
    <name evidence="12" type="ORF">DI525_02670</name>
</gene>
<dbReference type="GO" id="GO:0055052">
    <property type="term" value="C:ATP-binding cassette (ABC) transporter complex, substrate-binding subunit-containing"/>
    <property type="evidence" value="ECO:0007669"/>
    <property type="project" value="TreeGrafter"/>
</dbReference>
<dbReference type="Gene3D" id="3.40.50.300">
    <property type="entry name" value="P-loop containing nucleotide triphosphate hydrolases"/>
    <property type="match status" value="1"/>
</dbReference>
<comment type="subunit">
    <text evidence="7">Monomer. Homodimerizes in the presence of ATP. The complex is composed of two ATP-binding proteins (SugC), two transmembrane proteins (SugA and SugB) and a solute-binding protein (LpqY).</text>
</comment>
<comment type="caution">
    <text evidence="12">The sequence shown here is derived from an EMBL/GenBank/DDBJ whole genome shotgun (WGS) entry which is preliminary data.</text>
</comment>